<evidence type="ECO:0000313" key="4">
    <source>
        <dbReference type="Proteomes" id="UP000266389"/>
    </source>
</evidence>
<dbReference type="EMBL" id="PHFL01000002">
    <property type="protein sequence ID" value="RFM25433.1"/>
    <property type="molecule type" value="Genomic_DNA"/>
</dbReference>
<sequence length="189" mass="21099">MKNATTTMCCAKNFFGEKSISKCIAILLALIGLLETQACTTTNISASRNEPAPDMVLGQCSWEDWQKEAKWDDYSASDYVPDSAAIQRLTTLAANPEITFLVFGASWCGDSRDGLPKIYKVFRAAKIEPQRATLYGVDRKKREQTGMAEKFQIKRVPTLIVLKGGKEIGRIVEVPMLSWEKDLEQLLSK</sequence>
<evidence type="ECO:0000313" key="3">
    <source>
        <dbReference type="EMBL" id="RFM25433.1"/>
    </source>
</evidence>
<name>A0A395LZZ2_9BACT</name>
<dbReference type="Pfam" id="PF00085">
    <property type="entry name" value="Thioredoxin"/>
    <property type="match status" value="1"/>
</dbReference>
<proteinExistence type="predicted"/>
<protein>
    <submittedName>
        <fullName evidence="2">Thioredoxin</fullName>
    </submittedName>
</protein>
<feature type="domain" description="Thioredoxin" evidence="1">
    <location>
        <begin position="46"/>
        <end position="189"/>
    </location>
</feature>
<dbReference type="CDD" id="cd02947">
    <property type="entry name" value="TRX_family"/>
    <property type="match status" value="1"/>
</dbReference>
<dbReference type="Proteomes" id="UP000266389">
    <property type="component" value="Unassembled WGS sequence"/>
</dbReference>
<reference evidence="2" key="2">
    <citation type="submission" date="2017-08" db="EMBL/GenBank/DDBJ databases">
        <authorList>
            <person name="de Groot N.N."/>
        </authorList>
    </citation>
    <scope>NUCLEOTIDE SEQUENCE</scope>
    <source>
        <strain evidence="2">OS</strain>
    </source>
</reference>
<dbReference type="InterPro" id="IPR013766">
    <property type="entry name" value="Thioredoxin_domain"/>
</dbReference>
<evidence type="ECO:0000259" key="1">
    <source>
        <dbReference type="PROSITE" id="PS51352"/>
    </source>
</evidence>
<gene>
    <name evidence="3" type="ORF">D0433_00640</name>
    <name evidence="2" type="ORF">D0433_08235</name>
</gene>
<comment type="caution">
    <text evidence="2">The sequence shown here is derived from an EMBL/GenBank/DDBJ whole genome shotgun (WGS) entry which is preliminary data.</text>
</comment>
<reference evidence="2 4" key="1">
    <citation type="journal article" date="2011" name="ISME J.">
        <title>Community ecology of hot spring cyanobacterial mats: predominant populations and their functional potential.</title>
        <authorList>
            <person name="Klatt C.G."/>
            <person name="Wood J.M."/>
            <person name="Rusch D.B."/>
            <person name="Bateson M.M."/>
            <person name="Hamamura N."/>
            <person name="Heidelberg J.F."/>
            <person name="Grossman A.R."/>
            <person name="Bhaya D."/>
            <person name="Cohan F.M."/>
            <person name="Kuhl M."/>
            <person name="Bryant D.A."/>
            <person name="Ward D.M."/>
        </authorList>
    </citation>
    <scope>NUCLEOTIDE SEQUENCE [LARGE SCALE GENOMIC DNA]</scope>
    <source>
        <strain evidence="2">OS</strain>
    </source>
</reference>
<dbReference type="Gene3D" id="3.40.30.10">
    <property type="entry name" value="Glutaredoxin"/>
    <property type="match status" value="1"/>
</dbReference>
<dbReference type="PROSITE" id="PS51352">
    <property type="entry name" value="THIOREDOXIN_2"/>
    <property type="match status" value="1"/>
</dbReference>
<dbReference type="AlphaFoldDB" id="A0A395LZZ2"/>
<dbReference type="EMBL" id="PHFL01000049">
    <property type="protein sequence ID" value="RFM24076.1"/>
    <property type="molecule type" value="Genomic_DNA"/>
</dbReference>
<dbReference type="InterPro" id="IPR036249">
    <property type="entry name" value="Thioredoxin-like_sf"/>
</dbReference>
<evidence type="ECO:0000313" key="2">
    <source>
        <dbReference type="EMBL" id="RFM24076.1"/>
    </source>
</evidence>
<organism evidence="2 4">
    <name type="scientific">Candidatus Thermochlorobacter aerophilus</name>
    <dbReference type="NCBI Taxonomy" id="1868324"/>
    <lineage>
        <taxon>Bacteria</taxon>
        <taxon>Pseudomonadati</taxon>
        <taxon>Chlorobiota</taxon>
        <taxon>Chlorobiia</taxon>
        <taxon>Chlorobiales</taxon>
        <taxon>Candidatus Thermochlorobacteriaceae</taxon>
        <taxon>Candidatus Thermochlorobacter</taxon>
    </lineage>
</organism>
<dbReference type="SUPFAM" id="SSF52833">
    <property type="entry name" value="Thioredoxin-like"/>
    <property type="match status" value="1"/>
</dbReference>
<accession>A0A395LZZ2</accession>